<dbReference type="EMBL" id="CP002009">
    <property type="protein sequence ID" value="ADG12972.1"/>
    <property type="molecule type" value="Genomic_DNA"/>
</dbReference>
<evidence type="ECO:0008006" key="4">
    <source>
        <dbReference type="Google" id="ProtNLM"/>
    </source>
</evidence>
<feature type="transmembrane region" description="Helical" evidence="1">
    <location>
        <begin position="26"/>
        <end position="44"/>
    </location>
</feature>
<gene>
    <name evidence="2" type="ordered locus">Metin_0302</name>
</gene>
<sequence>MVDVITFIILIFLMYLINPLKNEEKFITTPFLTVFYIISLSYLLSTLNIKMYKMIYIAILSIIALYLAYKGKLEPKLHVPNKLMLITILTLIFAFLILPKYPCDMWDSQNHFYKAKAIILDKTIFYSYKDFAGYLTYPYYLLYPSGFHVLVYILSNSFYDIPYSAYFLEFFILTLYVFSIYYIGESINKNLGFYTALFVPICFEFYRVFLRTLFPNALGFAIFLVLVALLLRYRSTKNTIYLKIFSLGTFSLIFTHTFPFLMLFLFLLSLTIHDLIKGRKKEVINYIIYFLISIFLALMIIKINEYRFHDNKLTKAIESYSKMKFLKNEDIILDCITILGGLGSYYIVNTLLILICNIYVSFEYFLKCLILATIYFLLFLFGCIYFYKKEYSFLITYSILMILWIINNQVFGIYIPFYSALYNSSRWFLNFQIFSPVFYGAGLYYIREKISKKLAVLFLVVLMLGHIHSNIFHHPFYWKFYVVNDGVIEAFKFIDKNLKNETILNFGQDSGQFIPIFANNKCTFSYVNKHWRGKHVSYIQQLTWEGNYKEFINFCKSSNISYVFISINSNVNKTFFENNKYFEIIFRNNSTMLVNIK</sequence>
<feature type="transmembrane region" description="Helical" evidence="1">
    <location>
        <begin position="81"/>
        <end position="98"/>
    </location>
</feature>
<evidence type="ECO:0000313" key="2">
    <source>
        <dbReference type="EMBL" id="ADG12972.1"/>
    </source>
</evidence>
<dbReference type="GeneID" id="9131302"/>
<keyword evidence="1" id="KW-1133">Transmembrane helix</keyword>
<name>D5VQW9_METIM</name>
<feature type="transmembrane region" description="Helical" evidence="1">
    <location>
        <begin position="216"/>
        <end position="233"/>
    </location>
</feature>
<dbReference type="STRING" id="573063.Metin_0302"/>
<dbReference type="AlphaFoldDB" id="D5VQW9"/>
<evidence type="ECO:0000256" key="1">
    <source>
        <dbReference type="SAM" id="Phobius"/>
    </source>
</evidence>
<feature type="transmembrane region" description="Helical" evidence="1">
    <location>
        <begin position="427"/>
        <end position="447"/>
    </location>
</feature>
<dbReference type="HOGENOM" id="CLU_459782_0_0_2"/>
<dbReference type="KEGG" id="mif:Metin_0302"/>
<feature type="transmembrane region" description="Helical" evidence="1">
    <location>
        <begin position="5"/>
        <end position="20"/>
    </location>
</feature>
<feature type="transmembrane region" description="Helical" evidence="1">
    <location>
        <begin position="139"/>
        <end position="159"/>
    </location>
</feature>
<proteinExistence type="predicted"/>
<keyword evidence="1" id="KW-0812">Transmembrane</keyword>
<feature type="transmembrane region" description="Helical" evidence="1">
    <location>
        <begin position="51"/>
        <end position="69"/>
    </location>
</feature>
<feature type="transmembrane region" description="Helical" evidence="1">
    <location>
        <begin position="283"/>
        <end position="301"/>
    </location>
</feature>
<dbReference type="Proteomes" id="UP000002061">
    <property type="component" value="Chromosome"/>
</dbReference>
<feature type="transmembrane region" description="Helical" evidence="1">
    <location>
        <begin position="331"/>
        <end position="358"/>
    </location>
</feature>
<dbReference type="OrthoDB" id="62742at2157"/>
<feature type="transmembrane region" description="Helical" evidence="1">
    <location>
        <begin position="394"/>
        <end position="415"/>
    </location>
</feature>
<feature type="transmembrane region" description="Helical" evidence="1">
    <location>
        <begin position="454"/>
        <end position="472"/>
    </location>
</feature>
<feature type="transmembrane region" description="Helical" evidence="1">
    <location>
        <begin position="165"/>
        <end position="184"/>
    </location>
</feature>
<accession>D5VQW9</accession>
<dbReference type="eggNOG" id="arCOG05831">
    <property type="taxonomic scope" value="Archaea"/>
</dbReference>
<keyword evidence="3" id="KW-1185">Reference proteome</keyword>
<keyword evidence="1" id="KW-0472">Membrane</keyword>
<protein>
    <recommendedName>
        <fullName evidence="4">Glycosyltransferase RgtA/B/C/D-like domain-containing protein</fullName>
    </recommendedName>
</protein>
<feature type="transmembrane region" description="Helical" evidence="1">
    <location>
        <begin position="364"/>
        <end position="387"/>
    </location>
</feature>
<dbReference type="RefSeq" id="WP_013099718.1">
    <property type="nucleotide sequence ID" value="NC_014122.1"/>
</dbReference>
<reference evidence="2" key="1">
    <citation type="submission" date="2010-04" db="EMBL/GenBank/DDBJ databases">
        <title>Complete sequence of Methanocaldococcus infernus ME.</title>
        <authorList>
            <consortium name="US DOE Joint Genome Institute"/>
            <person name="Lucas S."/>
            <person name="Copeland A."/>
            <person name="Lapidus A."/>
            <person name="Cheng J.-F."/>
            <person name="Bruce D."/>
            <person name="Goodwin L."/>
            <person name="Pitluck S."/>
            <person name="Munk A.C."/>
            <person name="Detter J.C."/>
            <person name="Han C."/>
            <person name="Tapia R."/>
            <person name="Land M."/>
            <person name="Hauser L."/>
            <person name="Kyrpides N."/>
            <person name="Mikhailova N."/>
            <person name="Sieprawska-Lupa M."/>
            <person name="Whitman W.B."/>
            <person name="Woyke T."/>
        </authorList>
    </citation>
    <scope>NUCLEOTIDE SEQUENCE [LARGE SCALE GENOMIC DNA]</scope>
    <source>
        <strain evidence="2">ME</strain>
    </source>
</reference>
<evidence type="ECO:0000313" key="3">
    <source>
        <dbReference type="Proteomes" id="UP000002061"/>
    </source>
</evidence>
<organism evidence="2 3">
    <name type="scientific">Methanocaldococcus infernus (strain DSM 11812 / JCM 15783 / ME)</name>
    <dbReference type="NCBI Taxonomy" id="573063"/>
    <lineage>
        <taxon>Archaea</taxon>
        <taxon>Methanobacteriati</taxon>
        <taxon>Methanobacteriota</taxon>
        <taxon>Methanomada group</taxon>
        <taxon>Methanococci</taxon>
        <taxon>Methanococcales</taxon>
        <taxon>Methanocaldococcaceae</taxon>
        <taxon>Methanocaldococcus</taxon>
    </lineage>
</organism>
<feature type="transmembrane region" description="Helical" evidence="1">
    <location>
        <begin position="245"/>
        <end position="271"/>
    </location>
</feature>